<evidence type="ECO:0000313" key="2">
    <source>
        <dbReference type="EMBL" id="CAH7666655.1"/>
    </source>
</evidence>
<comment type="subunit">
    <text evidence="1">Homotetramer.</text>
</comment>
<dbReference type="InterPro" id="IPR038959">
    <property type="entry name" value="Prp19"/>
</dbReference>
<dbReference type="EMBL" id="CALTRL010000143">
    <property type="protein sequence ID" value="CAH7666655.1"/>
    <property type="molecule type" value="Genomic_DNA"/>
</dbReference>
<dbReference type="EC" id="2.3.2.27" evidence="1"/>
<protein>
    <recommendedName>
        <fullName evidence="1">Pre-mRNA-processing factor 19</fullName>
        <ecNumber evidence="1">2.3.2.27</ecNumber>
    </recommendedName>
</protein>
<keyword evidence="1" id="KW-0234">DNA repair</keyword>
<dbReference type="PANTHER" id="PTHR43995:SF1">
    <property type="entry name" value="PRE-MRNA-PROCESSING FACTOR 19"/>
    <property type="match status" value="1"/>
</dbReference>
<keyword evidence="1" id="KW-0539">Nucleus</keyword>
<keyword evidence="1" id="KW-0507">mRNA processing</keyword>
<keyword evidence="3" id="KW-1185">Reference proteome</keyword>
<comment type="pathway">
    <text evidence="1">Protein modification; protein ubiquitination.</text>
</comment>
<dbReference type="GO" id="GO:0000974">
    <property type="term" value="C:Prp19 complex"/>
    <property type="evidence" value="ECO:0007669"/>
    <property type="project" value="UniProtKB-UniRule"/>
</dbReference>
<evidence type="ECO:0000256" key="1">
    <source>
        <dbReference type="RuleBase" id="RU367101"/>
    </source>
</evidence>
<dbReference type="InterPro" id="IPR036322">
    <property type="entry name" value="WD40_repeat_dom_sf"/>
</dbReference>
<comment type="function">
    <text evidence="1">Ubiquitin-protein ligase which is mainly involved pre-mRNA splicing and DNA repair. Required for pre-mRNA splicing as component of the spliceosome.</text>
</comment>
<sequence length="118" mass="13688">HPNGVILVVGLMNSILKVLDVKNASCLANFEGHKESGSGPINCLSSIQNRYSLETISTQSTMFKLWDLRRPSNYHSIELADYYKPRRVKWDYSGQFISAFGDYLRVWQNKTWKQFLRI</sequence>
<comment type="similarity">
    <text evidence="1">Belongs to the WD repeat PRP19 family.</text>
</comment>
<dbReference type="AlphaFoldDB" id="A0AAV0AFC4"/>
<dbReference type="GO" id="GO:0071006">
    <property type="term" value="C:U2-type catalytic step 1 spliceosome"/>
    <property type="evidence" value="ECO:0007669"/>
    <property type="project" value="TreeGrafter"/>
</dbReference>
<dbReference type="GO" id="GO:0000398">
    <property type="term" value="P:mRNA splicing, via spliceosome"/>
    <property type="evidence" value="ECO:0007669"/>
    <property type="project" value="InterPro"/>
</dbReference>
<comment type="catalytic activity">
    <reaction evidence="1">
        <text>S-ubiquitinyl-[E2 ubiquitin-conjugating enzyme]-L-cysteine + [acceptor protein]-L-lysine = [E2 ubiquitin-conjugating enzyme]-L-cysteine + N(6)-ubiquitinyl-[acceptor protein]-L-lysine.</text>
        <dbReference type="EC" id="2.3.2.27"/>
    </reaction>
</comment>
<proteinExistence type="inferred from homology"/>
<reference evidence="2" key="1">
    <citation type="submission" date="2022-06" db="EMBL/GenBank/DDBJ databases">
        <authorList>
            <consortium name="SYNGENTA / RWTH Aachen University"/>
        </authorList>
    </citation>
    <scope>NUCLEOTIDE SEQUENCE</scope>
</reference>
<keyword evidence="1" id="KW-0227">DNA damage</keyword>
<evidence type="ECO:0000313" key="3">
    <source>
        <dbReference type="Proteomes" id="UP001153365"/>
    </source>
</evidence>
<dbReference type="InterPro" id="IPR015943">
    <property type="entry name" value="WD40/YVTN_repeat-like_dom_sf"/>
</dbReference>
<keyword evidence="1" id="KW-0508">mRNA splicing</keyword>
<comment type="subcellular location">
    <subcellularLocation>
        <location evidence="1">Nucleus</location>
    </subcellularLocation>
</comment>
<comment type="caution">
    <text evidence="2">The sequence shown here is derived from an EMBL/GenBank/DDBJ whole genome shotgun (WGS) entry which is preliminary data.</text>
</comment>
<dbReference type="PANTHER" id="PTHR43995">
    <property type="entry name" value="PRE-MRNA-PROCESSING FACTOR 19"/>
    <property type="match status" value="1"/>
</dbReference>
<dbReference type="GO" id="GO:0006281">
    <property type="term" value="P:DNA repair"/>
    <property type="evidence" value="ECO:0007669"/>
    <property type="project" value="UniProtKB-KW"/>
</dbReference>
<accession>A0AAV0AFC4</accession>
<dbReference type="GO" id="GO:0070534">
    <property type="term" value="P:protein K63-linked ubiquitination"/>
    <property type="evidence" value="ECO:0007669"/>
    <property type="project" value="UniProtKB-UniRule"/>
</dbReference>
<keyword evidence="1" id="KW-0833">Ubl conjugation pathway</keyword>
<dbReference type="Proteomes" id="UP001153365">
    <property type="component" value="Unassembled WGS sequence"/>
</dbReference>
<dbReference type="Gene3D" id="2.130.10.10">
    <property type="entry name" value="YVTN repeat-like/Quinoprotein amine dehydrogenase"/>
    <property type="match status" value="1"/>
</dbReference>
<dbReference type="GO" id="GO:0061630">
    <property type="term" value="F:ubiquitin protein ligase activity"/>
    <property type="evidence" value="ECO:0007669"/>
    <property type="project" value="UniProtKB-UniRule"/>
</dbReference>
<keyword evidence="1" id="KW-0808">Transferase</keyword>
<organism evidence="2 3">
    <name type="scientific">Phakopsora pachyrhizi</name>
    <name type="common">Asian soybean rust disease fungus</name>
    <dbReference type="NCBI Taxonomy" id="170000"/>
    <lineage>
        <taxon>Eukaryota</taxon>
        <taxon>Fungi</taxon>
        <taxon>Dikarya</taxon>
        <taxon>Basidiomycota</taxon>
        <taxon>Pucciniomycotina</taxon>
        <taxon>Pucciniomycetes</taxon>
        <taxon>Pucciniales</taxon>
        <taxon>Phakopsoraceae</taxon>
        <taxon>Phakopsora</taxon>
    </lineage>
</organism>
<name>A0AAV0AFC4_PHAPC</name>
<dbReference type="SUPFAM" id="SSF50978">
    <property type="entry name" value="WD40 repeat-like"/>
    <property type="match status" value="1"/>
</dbReference>
<gene>
    <name evidence="2" type="ORF">PPACK8108_LOCUS1004</name>
</gene>
<keyword evidence="1" id="KW-0747">Spliceosome</keyword>
<dbReference type="GO" id="GO:0005737">
    <property type="term" value="C:cytoplasm"/>
    <property type="evidence" value="ECO:0007669"/>
    <property type="project" value="TreeGrafter"/>
</dbReference>
<feature type="non-terminal residue" evidence="2">
    <location>
        <position position="1"/>
    </location>
</feature>